<dbReference type="InParanoid" id="A0A2G5CY14"/>
<dbReference type="STRING" id="218851.A0A2G5CY14"/>
<comment type="similarity">
    <text evidence="3">Belongs to the ZW10 family.</text>
</comment>
<evidence type="ECO:0000256" key="10">
    <source>
        <dbReference type="ARBA" id="ARBA00023328"/>
    </source>
</evidence>
<comment type="subcellular location">
    <subcellularLocation>
        <location evidence="2">Chromosome</location>
        <location evidence="2">Centromere</location>
        <location evidence="2">Kinetochore</location>
    </subcellularLocation>
    <subcellularLocation>
        <location evidence="1">Cytoplasm</location>
    </subcellularLocation>
</comment>
<evidence type="ECO:0000256" key="3">
    <source>
        <dbReference type="ARBA" id="ARBA00006245"/>
    </source>
</evidence>
<keyword evidence="4" id="KW-0158">Chromosome</keyword>
<dbReference type="InterPro" id="IPR046362">
    <property type="entry name" value="Zw10/DSL1_C_sf"/>
</dbReference>
<evidence type="ECO:0000256" key="7">
    <source>
        <dbReference type="ARBA" id="ARBA00022776"/>
    </source>
</evidence>
<name>A0A2G5CY14_AQUCA</name>
<keyword evidence="8" id="KW-0995">Kinetochore</keyword>
<dbReference type="GO" id="GO:0051301">
    <property type="term" value="P:cell division"/>
    <property type="evidence" value="ECO:0007669"/>
    <property type="project" value="UniProtKB-KW"/>
</dbReference>
<evidence type="ECO:0000256" key="8">
    <source>
        <dbReference type="ARBA" id="ARBA00022838"/>
    </source>
</evidence>
<dbReference type="GO" id="GO:0007094">
    <property type="term" value="P:mitotic spindle assembly checkpoint signaling"/>
    <property type="evidence" value="ECO:0007669"/>
    <property type="project" value="TreeGrafter"/>
</dbReference>
<dbReference type="InterPro" id="IPR055148">
    <property type="entry name" value="ZW10_C_2"/>
</dbReference>
<keyword evidence="16" id="KW-1185">Reference proteome</keyword>
<dbReference type="Pfam" id="PF20666">
    <property type="entry name" value="ZW10_C"/>
    <property type="match status" value="1"/>
</dbReference>
<evidence type="ECO:0000256" key="9">
    <source>
        <dbReference type="ARBA" id="ARBA00023306"/>
    </source>
</evidence>
<feature type="domain" description="Centromere/kinetochore protein zw10 middle" evidence="12">
    <location>
        <begin position="183"/>
        <end position="419"/>
    </location>
</feature>
<dbReference type="GO" id="GO:0005634">
    <property type="term" value="C:nucleus"/>
    <property type="evidence" value="ECO:0007669"/>
    <property type="project" value="InterPro"/>
</dbReference>
<organism evidence="15 16">
    <name type="scientific">Aquilegia coerulea</name>
    <name type="common">Rocky mountain columbine</name>
    <dbReference type="NCBI Taxonomy" id="218851"/>
    <lineage>
        <taxon>Eukaryota</taxon>
        <taxon>Viridiplantae</taxon>
        <taxon>Streptophyta</taxon>
        <taxon>Embryophyta</taxon>
        <taxon>Tracheophyta</taxon>
        <taxon>Spermatophyta</taxon>
        <taxon>Magnoliopsida</taxon>
        <taxon>Ranunculales</taxon>
        <taxon>Ranunculaceae</taxon>
        <taxon>Thalictroideae</taxon>
        <taxon>Aquilegia</taxon>
    </lineage>
</organism>
<dbReference type="PANTHER" id="PTHR12205:SF0">
    <property type="entry name" value="CENTROMERE_KINETOCHORE PROTEIN ZW10 HOMOLOG"/>
    <property type="match status" value="1"/>
</dbReference>
<dbReference type="InterPro" id="IPR048344">
    <property type="entry name" value="Zw10_middle"/>
</dbReference>
<dbReference type="Pfam" id="PF20665">
    <property type="entry name" value="Zw10_middle"/>
    <property type="match status" value="1"/>
</dbReference>
<evidence type="ECO:0000313" key="16">
    <source>
        <dbReference type="Proteomes" id="UP000230069"/>
    </source>
</evidence>
<dbReference type="Proteomes" id="UP000230069">
    <property type="component" value="Unassembled WGS sequence"/>
</dbReference>
<dbReference type="AlphaFoldDB" id="A0A2G5CY14"/>
<evidence type="ECO:0000256" key="5">
    <source>
        <dbReference type="ARBA" id="ARBA00022490"/>
    </source>
</evidence>
<dbReference type="FunCoup" id="A0A2G5CY14">
    <property type="interactions" value="3428"/>
</dbReference>
<dbReference type="OrthoDB" id="534815at2759"/>
<keyword evidence="5" id="KW-0963">Cytoplasm</keyword>
<feature type="domain" description="ZW10 C-terminal helical" evidence="14">
    <location>
        <begin position="591"/>
        <end position="748"/>
    </location>
</feature>
<evidence type="ECO:0000259" key="14">
    <source>
        <dbReference type="Pfam" id="PF22766"/>
    </source>
</evidence>
<dbReference type="EMBL" id="KZ305051">
    <property type="protein sequence ID" value="PIA36164.1"/>
    <property type="molecule type" value="Genomic_DNA"/>
</dbReference>
<evidence type="ECO:0000259" key="13">
    <source>
        <dbReference type="Pfam" id="PF20666"/>
    </source>
</evidence>
<keyword evidence="7" id="KW-0498">Mitosis</keyword>
<dbReference type="GO" id="GO:0005737">
    <property type="term" value="C:cytoplasm"/>
    <property type="evidence" value="ECO:0007669"/>
    <property type="project" value="UniProtKB-SubCell"/>
</dbReference>
<reference evidence="15 16" key="1">
    <citation type="submission" date="2017-09" db="EMBL/GenBank/DDBJ databases">
        <title>WGS assembly of Aquilegia coerulea Goldsmith.</title>
        <authorList>
            <person name="Hodges S."/>
            <person name="Kramer E."/>
            <person name="Nordborg M."/>
            <person name="Tomkins J."/>
            <person name="Borevitz J."/>
            <person name="Derieg N."/>
            <person name="Yan J."/>
            <person name="Mihaltcheva S."/>
            <person name="Hayes R.D."/>
            <person name="Rokhsar D."/>
        </authorList>
    </citation>
    <scope>NUCLEOTIDE SEQUENCE [LARGE SCALE GENOMIC DNA]</scope>
    <source>
        <strain evidence="16">cv. Goldsmith</strain>
    </source>
</reference>
<keyword evidence="6" id="KW-0132">Cell division</keyword>
<evidence type="ECO:0000259" key="12">
    <source>
        <dbReference type="Pfam" id="PF20665"/>
    </source>
</evidence>
<feature type="domain" description="Centromere/kinetochore protein zw10 N-terminal" evidence="11">
    <location>
        <begin position="37"/>
        <end position="128"/>
    </location>
</feature>
<keyword evidence="9" id="KW-0131">Cell cycle</keyword>
<evidence type="ECO:0000256" key="2">
    <source>
        <dbReference type="ARBA" id="ARBA00004629"/>
    </source>
</evidence>
<dbReference type="Pfam" id="PF22766">
    <property type="entry name" value="ZW10_C2"/>
    <property type="match status" value="1"/>
</dbReference>
<dbReference type="GO" id="GO:1990423">
    <property type="term" value="C:RZZ complex"/>
    <property type="evidence" value="ECO:0007669"/>
    <property type="project" value="TreeGrafter"/>
</dbReference>
<accession>A0A2G5CY14</accession>
<dbReference type="InterPro" id="IPR048343">
    <property type="entry name" value="ZW10_C"/>
</dbReference>
<evidence type="ECO:0000256" key="1">
    <source>
        <dbReference type="ARBA" id="ARBA00004496"/>
    </source>
</evidence>
<evidence type="ECO:0000256" key="6">
    <source>
        <dbReference type="ARBA" id="ARBA00022618"/>
    </source>
</evidence>
<evidence type="ECO:0008006" key="17">
    <source>
        <dbReference type="Google" id="ProtNLM"/>
    </source>
</evidence>
<protein>
    <recommendedName>
        <fullName evidence="17">Centromere/kinetochore protein zw10 homolog</fullName>
    </recommendedName>
</protein>
<evidence type="ECO:0000313" key="15">
    <source>
        <dbReference type="EMBL" id="PIA36164.1"/>
    </source>
</evidence>
<feature type="domain" description="Centromere/kinetochore protein zw10 C-terminal" evidence="13">
    <location>
        <begin position="439"/>
        <end position="567"/>
    </location>
</feature>
<dbReference type="PANTHER" id="PTHR12205">
    <property type="entry name" value="CENTROMERE/KINETOCHORE PROTEIN ZW10"/>
    <property type="match status" value="1"/>
</dbReference>
<proteinExistence type="inferred from homology"/>
<dbReference type="InterPro" id="IPR009361">
    <property type="entry name" value="Zw10_N"/>
</dbReference>
<dbReference type="Pfam" id="PF06248">
    <property type="entry name" value="Zw10_N"/>
    <property type="match status" value="1"/>
</dbReference>
<sequence length="753" mass="86125">MDVLFGSIDVRELLSTSDFDESSSLSVPDLRLLIDRLQIRSLHIKEKVRDYVISHHKDFSEIFSHCSNLSSKTEDISTDVSNVLSLISNHPIDIEIRETTAEISSKTRELKEKKELLVVVQTIVNLVERLKLVKEDLKNGRLIEAAESMRVLKKALLIRDEDDDDDDDSGMSEKSEPLVFGLLRKEWKDCFDEFQELLVRVMDEAVKFEHGNGGKVRVKFKLSVSGLKEEVELRTVLTAMEVIGVLDYGLAKVADLIVKFVVIPTVSNGSRFDFVEELDQETMEKDEAILGLVSSSGSQVDIPSIYSNIIQVIKFAYIFLCLKNDRWMRCFGRLSWPRISELIIVHFLSKAVPDDASKLSEFQKIIELTSEFENKLEDMKIISASDDKDRRLSEYAQNIEVHFASRKKIEILAKARNLLLQCDFSLPPDFSEQAVQLLFLPERCIISKAGAHLMELVHQTLRDVCLSSARVSMEFYHAARDTLLLYEAIIPVKLEKQLNSINQVAILVHNDCLFLAQEILGLAFEYRPDFPSCLKDQAIFLDMAPRFHQMAEEVLHRQIQLVSFNLKEAIDGADGFQNTHQMQQYESAKLSIDQVIFILEKIRIIWEPLLPPSTYKKSMCTVLDSLFSRLVEDILLLDDMAAEETLQLQRLIQILLENLSFLFDSLNSIHEREKLQEDVTHIPLDELISSLSKLRKLADLLDMPLKSITNASESGELVRCGYTSSEVQNFVKAVYTDSPLRKECLWRIQSANW</sequence>
<evidence type="ECO:0000259" key="11">
    <source>
        <dbReference type="Pfam" id="PF06248"/>
    </source>
</evidence>
<dbReference type="Gene3D" id="1.10.357.150">
    <property type="match status" value="1"/>
</dbReference>
<evidence type="ECO:0000256" key="4">
    <source>
        <dbReference type="ARBA" id="ARBA00022454"/>
    </source>
</evidence>
<gene>
    <name evidence="15" type="ORF">AQUCO_03400224v1</name>
</gene>
<dbReference type="GO" id="GO:0006888">
    <property type="term" value="P:endoplasmic reticulum to Golgi vesicle-mediated transport"/>
    <property type="evidence" value="ECO:0007669"/>
    <property type="project" value="TreeGrafter"/>
</dbReference>
<keyword evidence="10" id="KW-0137">Centromere</keyword>